<keyword evidence="2" id="KW-0813">Transport</keyword>
<dbReference type="InterPro" id="IPR036259">
    <property type="entry name" value="MFS_trans_sf"/>
</dbReference>
<dbReference type="PANTHER" id="PTHR43791">
    <property type="entry name" value="PERMEASE-RELATED"/>
    <property type="match status" value="1"/>
</dbReference>
<proteinExistence type="predicted"/>
<dbReference type="CDD" id="cd17319">
    <property type="entry name" value="MFS_ExuT_GudP_like"/>
    <property type="match status" value="1"/>
</dbReference>
<feature type="transmembrane region" description="Helical" evidence="7">
    <location>
        <begin position="47"/>
        <end position="72"/>
    </location>
</feature>
<dbReference type="SUPFAM" id="SSF103473">
    <property type="entry name" value="MFS general substrate transporter"/>
    <property type="match status" value="1"/>
</dbReference>
<evidence type="ECO:0000256" key="3">
    <source>
        <dbReference type="ARBA" id="ARBA00022692"/>
    </source>
</evidence>
<dbReference type="PANTHER" id="PTHR43791:SF36">
    <property type="entry name" value="TRANSPORTER, PUTATIVE (AFU_ORTHOLOGUE AFUA_6G08340)-RELATED"/>
    <property type="match status" value="1"/>
</dbReference>
<feature type="transmembrane region" description="Helical" evidence="7">
    <location>
        <begin position="117"/>
        <end position="139"/>
    </location>
</feature>
<feature type="region of interest" description="Disordered" evidence="6">
    <location>
        <begin position="432"/>
        <end position="458"/>
    </location>
</feature>
<accession>A0ABQ1P5Q9</accession>
<feature type="transmembrane region" description="Helical" evidence="7">
    <location>
        <begin position="146"/>
        <end position="168"/>
    </location>
</feature>
<feature type="transmembrane region" description="Helical" evidence="7">
    <location>
        <begin position="313"/>
        <end position="332"/>
    </location>
</feature>
<name>A0ABQ1P5Q9_9MICC</name>
<dbReference type="RefSeq" id="WP_229659861.1">
    <property type="nucleotide sequence ID" value="NZ_BMJI01000007.1"/>
</dbReference>
<evidence type="ECO:0000313" key="9">
    <source>
        <dbReference type="EMBL" id="GGC89651.1"/>
    </source>
</evidence>
<feature type="domain" description="Major facilitator superfamily (MFS) profile" evidence="8">
    <location>
        <begin position="22"/>
        <end position="427"/>
    </location>
</feature>
<feature type="transmembrane region" description="Helical" evidence="7">
    <location>
        <begin position="281"/>
        <end position="301"/>
    </location>
</feature>
<keyword evidence="10" id="KW-1185">Reference proteome</keyword>
<keyword evidence="4 7" id="KW-1133">Transmembrane helix</keyword>
<comment type="subcellular location">
    <subcellularLocation>
        <location evidence="1">Cell membrane</location>
        <topology evidence="1">Multi-pass membrane protein</topology>
    </subcellularLocation>
</comment>
<dbReference type="Pfam" id="PF07690">
    <property type="entry name" value="MFS_1"/>
    <property type="match status" value="1"/>
</dbReference>
<evidence type="ECO:0000256" key="1">
    <source>
        <dbReference type="ARBA" id="ARBA00004651"/>
    </source>
</evidence>
<dbReference type="Proteomes" id="UP000597761">
    <property type="component" value="Unassembled WGS sequence"/>
</dbReference>
<evidence type="ECO:0000256" key="6">
    <source>
        <dbReference type="SAM" id="MobiDB-lite"/>
    </source>
</evidence>
<evidence type="ECO:0000256" key="2">
    <source>
        <dbReference type="ARBA" id="ARBA00022448"/>
    </source>
</evidence>
<feature type="transmembrane region" description="Helical" evidence="7">
    <location>
        <begin position="246"/>
        <end position="269"/>
    </location>
</feature>
<evidence type="ECO:0000256" key="5">
    <source>
        <dbReference type="ARBA" id="ARBA00023136"/>
    </source>
</evidence>
<evidence type="ECO:0000313" key="10">
    <source>
        <dbReference type="Proteomes" id="UP000597761"/>
    </source>
</evidence>
<keyword evidence="3 7" id="KW-0812">Transmembrane</keyword>
<dbReference type="InterPro" id="IPR011701">
    <property type="entry name" value="MFS"/>
</dbReference>
<dbReference type="Gene3D" id="1.20.1250.20">
    <property type="entry name" value="MFS general substrate transporter like domains"/>
    <property type="match status" value="2"/>
</dbReference>
<feature type="transmembrane region" description="Helical" evidence="7">
    <location>
        <begin position="84"/>
        <end position="105"/>
    </location>
</feature>
<feature type="transmembrane region" description="Helical" evidence="7">
    <location>
        <begin position="180"/>
        <end position="202"/>
    </location>
</feature>
<gene>
    <name evidence="9" type="ORF">GCM10011512_15760</name>
</gene>
<keyword evidence="5 7" id="KW-0472">Membrane</keyword>
<organism evidence="9 10">
    <name type="scientific">Tersicoccus solisilvae</name>
    <dbReference type="NCBI Taxonomy" id="1882339"/>
    <lineage>
        <taxon>Bacteria</taxon>
        <taxon>Bacillati</taxon>
        <taxon>Actinomycetota</taxon>
        <taxon>Actinomycetes</taxon>
        <taxon>Micrococcales</taxon>
        <taxon>Micrococcaceae</taxon>
        <taxon>Tersicoccus</taxon>
    </lineage>
</organism>
<comment type="caution">
    <text evidence="9">The sequence shown here is derived from an EMBL/GenBank/DDBJ whole genome shotgun (WGS) entry which is preliminary data.</text>
</comment>
<feature type="transmembrane region" description="Helical" evidence="7">
    <location>
        <begin position="338"/>
        <end position="360"/>
    </location>
</feature>
<dbReference type="PROSITE" id="PS50850">
    <property type="entry name" value="MFS"/>
    <property type="match status" value="1"/>
</dbReference>
<evidence type="ECO:0000256" key="7">
    <source>
        <dbReference type="SAM" id="Phobius"/>
    </source>
</evidence>
<dbReference type="InterPro" id="IPR020846">
    <property type="entry name" value="MFS_dom"/>
</dbReference>
<feature type="transmembrane region" description="Helical" evidence="7">
    <location>
        <begin position="367"/>
        <end position="391"/>
    </location>
</feature>
<feature type="compositionally biased region" description="Basic and acidic residues" evidence="6">
    <location>
        <begin position="445"/>
        <end position="458"/>
    </location>
</feature>
<evidence type="ECO:0000256" key="4">
    <source>
        <dbReference type="ARBA" id="ARBA00022989"/>
    </source>
</evidence>
<feature type="transmembrane region" description="Helical" evidence="7">
    <location>
        <begin position="18"/>
        <end position="35"/>
    </location>
</feature>
<sequence length="458" mass="49182">MTAPLPTDTLHARATRTAMMKLLPLICVVYFMSYIDRTNVSLAKTQLAADVGISAAAFGLGAGIFFISYAFLEVPSNLVMYRVGARAWITRIALTWGALSALMMFVQGEVSFYVLRFLLGAAEAGLFPALAYMVTVWFAQEHRARVMGLIYLAPTVALIIGGPLGGALMELDTLYGLRGWQWMFLIEGLVTMVVGVIVWFLLPSTPHRARWLTTEEADVLTERAGRPDRHDAHIRGNLRRTFGRPFILVIAVIYFLNQVSSLGLVFNVPSIIERMDVSSPFLIGLISGSVGIGATVGVLVLPRLVRGARYEATWVGLSALGTLVTSVGYLMIDAPVARVVLIAVGALFIFGTLPLFWSIAMARMSGVVAAAGLAFINTIGLIGGFVGPYLFGLAEQTTGDPASGFVIVIAVSAISVVLSVVLVAALRREDRAPVGGAAPEQEQPDAPREPIDVRRGEA</sequence>
<dbReference type="EMBL" id="BMJI01000007">
    <property type="protein sequence ID" value="GGC89651.1"/>
    <property type="molecule type" value="Genomic_DNA"/>
</dbReference>
<reference evidence="10" key="1">
    <citation type="journal article" date="2019" name="Int. J. Syst. Evol. Microbiol.">
        <title>The Global Catalogue of Microorganisms (GCM) 10K type strain sequencing project: providing services to taxonomists for standard genome sequencing and annotation.</title>
        <authorList>
            <consortium name="The Broad Institute Genomics Platform"/>
            <consortium name="The Broad Institute Genome Sequencing Center for Infectious Disease"/>
            <person name="Wu L."/>
            <person name="Ma J."/>
        </authorList>
    </citation>
    <scope>NUCLEOTIDE SEQUENCE [LARGE SCALE GENOMIC DNA]</scope>
    <source>
        <strain evidence="10">CGMCC 1.15480</strain>
    </source>
</reference>
<feature type="transmembrane region" description="Helical" evidence="7">
    <location>
        <begin position="403"/>
        <end position="426"/>
    </location>
</feature>
<protein>
    <submittedName>
        <fullName evidence="9">MFS transporter</fullName>
    </submittedName>
</protein>
<evidence type="ECO:0000259" key="8">
    <source>
        <dbReference type="PROSITE" id="PS50850"/>
    </source>
</evidence>